<proteinExistence type="predicted"/>
<dbReference type="PANTHER" id="PTHR13504">
    <property type="entry name" value="FIDO DOMAIN-CONTAINING PROTEIN DDB_G0283145"/>
    <property type="match status" value="1"/>
</dbReference>
<feature type="binding site" evidence="2">
    <location>
        <begin position="198"/>
        <end position="205"/>
    </location>
    <ligand>
        <name>ATP</name>
        <dbReference type="ChEBI" id="CHEBI:30616"/>
    </ligand>
</feature>
<feature type="active site" evidence="1">
    <location>
        <position position="194"/>
    </location>
</feature>
<dbReference type="OrthoDB" id="9814400at2"/>
<dbReference type="EMBL" id="VOHS01000051">
    <property type="protein sequence ID" value="TWV93976.1"/>
    <property type="molecule type" value="Genomic_DNA"/>
</dbReference>
<keyword evidence="2" id="KW-0067">ATP-binding</keyword>
<dbReference type="Proteomes" id="UP000318815">
    <property type="component" value="Unassembled WGS sequence"/>
</dbReference>
<dbReference type="GO" id="GO:0005524">
    <property type="term" value="F:ATP binding"/>
    <property type="evidence" value="ECO:0007669"/>
    <property type="project" value="UniProtKB-KW"/>
</dbReference>
<dbReference type="InterPro" id="IPR003812">
    <property type="entry name" value="Fido"/>
</dbReference>
<evidence type="ECO:0000313" key="5">
    <source>
        <dbReference type="EMBL" id="TWV93976.1"/>
    </source>
</evidence>
<dbReference type="AlphaFoldDB" id="A0A5C6LMA7"/>
<dbReference type="Pfam" id="PF02661">
    <property type="entry name" value="Fic"/>
    <property type="match status" value="1"/>
</dbReference>
<evidence type="ECO:0000256" key="3">
    <source>
        <dbReference type="PIRSR" id="PIRSR640198-3"/>
    </source>
</evidence>
<dbReference type="SUPFAM" id="SSF140931">
    <property type="entry name" value="Fic-like"/>
    <property type="match status" value="1"/>
</dbReference>
<dbReference type="InterPro" id="IPR036597">
    <property type="entry name" value="Fido-like_dom_sf"/>
</dbReference>
<comment type="caution">
    <text evidence="5">The sequence shown here is derived from an EMBL/GenBank/DDBJ whole genome shotgun (WGS) entry which is preliminary data.</text>
</comment>
<evidence type="ECO:0000256" key="1">
    <source>
        <dbReference type="PIRSR" id="PIRSR640198-1"/>
    </source>
</evidence>
<organism evidence="5 6">
    <name type="scientific">Chitinophaga pinensis</name>
    <dbReference type="NCBI Taxonomy" id="79329"/>
    <lineage>
        <taxon>Bacteria</taxon>
        <taxon>Pseudomonadati</taxon>
        <taxon>Bacteroidota</taxon>
        <taxon>Chitinophagia</taxon>
        <taxon>Chitinophagales</taxon>
        <taxon>Chitinophagaceae</taxon>
        <taxon>Chitinophaga</taxon>
    </lineage>
</organism>
<feature type="site" description="Important for autoinhibition of adenylyltransferase activity" evidence="3">
    <location>
        <position position="46"/>
    </location>
</feature>
<dbReference type="InterPro" id="IPR040198">
    <property type="entry name" value="Fido_containing"/>
</dbReference>
<accession>A0A5C6LMA7</accession>
<dbReference type="Gene3D" id="1.10.3290.10">
    <property type="entry name" value="Fido-like domain"/>
    <property type="match status" value="1"/>
</dbReference>
<gene>
    <name evidence="5" type="ORF">FEF09_26495</name>
</gene>
<dbReference type="PANTHER" id="PTHR13504:SF38">
    <property type="entry name" value="FIDO DOMAIN-CONTAINING PROTEIN"/>
    <property type="match status" value="1"/>
</dbReference>
<reference evidence="5 6" key="1">
    <citation type="submission" date="2019-08" db="EMBL/GenBank/DDBJ databases">
        <title>Whole genome sequencing of chitin degrading bacteria Chitinophaga pinensis YS16.</title>
        <authorList>
            <person name="Singh R.P."/>
            <person name="Manchanda G."/>
            <person name="Maurya I.K."/>
            <person name="Joshi N.K."/>
            <person name="Srivastava A.K."/>
        </authorList>
    </citation>
    <scope>NUCLEOTIDE SEQUENCE [LARGE SCALE GENOMIC DNA]</scope>
    <source>
        <strain evidence="5 6">YS-16</strain>
    </source>
</reference>
<evidence type="ECO:0000313" key="6">
    <source>
        <dbReference type="Proteomes" id="UP000318815"/>
    </source>
</evidence>
<feature type="domain" description="Fido" evidence="4">
    <location>
        <begin position="96"/>
        <end position="251"/>
    </location>
</feature>
<keyword evidence="6" id="KW-1185">Reference proteome</keyword>
<evidence type="ECO:0000256" key="2">
    <source>
        <dbReference type="PIRSR" id="PIRSR640198-2"/>
    </source>
</evidence>
<name>A0A5C6LMA7_9BACT</name>
<dbReference type="PROSITE" id="PS51459">
    <property type="entry name" value="FIDO"/>
    <property type="match status" value="1"/>
</dbReference>
<evidence type="ECO:0000259" key="4">
    <source>
        <dbReference type="PROSITE" id="PS51459"/>
    </source>
</evidence>
<protein>
    <submittedName>
        <fullName evidence="5">Fic family protein</fullName>
    </submittedName>
</protein>
<sequence length="450" mass="52186">MSVDAIQIAMQLKQELDQLPPLSPEQEARIMQKFRLDWNYHSNNLEGNSLSYGEAKALIMFGVTAQGKPLKDHFEITGHNEAIKWVEEVVKGDYPLTEMFIRELHVLLLKESYDARAITPDGNATKRRIEVGRYKSAPNHVQTITGEIFYFASPEETPAKMHDLIEWYREESEKPDVNPIILAAEFHYQFIRIHPFDDGNGRSARILMNFILMKSGFPPAIIKTQDKQNYFNALRQADADNFPAFVEYIAENLVRSLEIMIAGAKGENIEEQDDVYKEAALLKQRLNAIGNVIEHRTAETLNELFDNAIVKAYDTFLPNFLQFADYYFTVDQTIEIDGTSRRLGERYSTIHIAKKQITNNLNRIILRFTYERFKLEGFKEFSHTAQIVWEFQKTYYTTNFDGGKIYYRHSYGEYLSLDQINELGKAIIEEHKNLIEKKLAEINTGRAHEE</sequence>
<dbReference type="RefSeq" id="WP_146307893.1">
    <property type="nucleotide sequence ID" value="NZ_VOHS01000051.1"/>
</dbReference>
<keyword evidence="2" id="KW-0547">Nucleotide-binding</keyword>